<evidence type="ECO:0000256" key="10">
    <source>
        <dbReference type="ARBA" id="ARBA00022833"/>
    </source>
</evidence>
<dbReference type="GO" id="GO:0006281">
    <property type="term" value="P:DNA repair"/>
    <property type="evidence" value="ECO:0007669"/>
    <property type="project" value="UniProtKB-KW"/>
</dbReference>
<dbReference type="InterPro" id="IPR006640">
    <property type="entry name" value="SprT-like_domain"/>
</dbReference>
<evidence type="ECO:0000256" key="12">
    <source>
        <dbReference type="ARBA" id="ARBA00023204"/>
    </source>
</evidence>
<name>U5ENU6_9DIPT</name>
<evidence type="ECO:0000256" key="11">
    <source>
        <dbReference type="ARBA" id="ARBA00023049"/>
    </source>
</evidence>
<feature type="compositionally biased region" description="Polar residues" evidence="15">
    <location>
        <begin position="241"/>
        <end position="254"/>
    </location>
</feature>
<comment type="similarity">
    <text evidence="3">Belongs to the Spartan family.</text>
</comment>
<evidence type="ECO:0000256" key="8">
    <source>
        <dbReference type="ARBA" id="ARBA00022771"/>
    </source>
</evidence>
<accession>U5ENU6</accession>
<dbReference type="PANTHER" id="PTHR21220:SF0">
    <property type="entry name" value="DNA-DEPENDENT METALLOPROTEASE SPRTN"/>
    <property type="match status" value="1"/>
</dbReference>
<dbReference type="GO" id="GO:0008270">
    <property type="term" value="F:zinc ion binding"/>
    <property type="evidence" value="ECO:0007669"/>
    <property type="project" value="UniProtKB-KW"/>
</dbReference>
<evidence type="ECO:0000256" key="1">
    <source>
        <dbReference type="ARBA" id="ARBA00004123"/>
    </source>
</evidence>
<dbReference type="PANTHER" id="PTHR21220">
    <property type="entry name" value="DNA-DEPENDENT METALLOPROTEASE SPRTN"/>
    <property type="match status" value="1"/>
</dbReference>
<evidence type="ECO:0000256" key="14">
    <source>
        <dbReference type="ARBA" id="ARBA00030396"/>
    </source>
</evidence>
<evidence type="ECO:0000256" key="9">
    <source>
        <dbReference type="ARBA" id="ARBA00022801"/>
    </source>
</evidence>
<evidence type="ECO:0000313" key="18">
    <source>
        <dbReference type="EMBL" id="JAB55935.1"/>
    </source>
</evidence>
<dbReference type="InterPro" id="IPR044245">
    <property type="entry name" value="Spartan"/>
</dbReference>
<evidence type="ECO:0000256" key="3">
    <source>
        <dbReference type="ARBA" id="ARBA00010724"/>
    </source>
</evidence>
<reference evidence="18" key="1">
    <citation type="journal article" date="2014" name="Insect Biochem. Mol. Biol.">
        <title>An insight into the sialome of the frog biting fly, Corethrella appendiculata.</title>
        <authorList>
            <person name="Ribeiro J.M.C."/>
            <person name="Chagas A.C."/>
            <person name="Pham V.M."/>
            <person name="Lounibos L.P."/>
            <person name="Calvo E."/>
        </authorList>
    </citation>
    <scope>NUCLEOTIDE SEQUENCE</scope>
    <source>
        <tissue evidence="18">Salivary glands</tissue>
    </source>
</reference>
<keyword evidence="5" id="KW-0645">Protease</keyword>
<organism evidence="18">
    <name type="scientific">Corethrella appendiculata</name>
    <dbReference type="NCBI Taxonomy" id="1370023"/>
    <lineage>
        <taxon>Eukaryota</taxon>
        <taxon>Metazoa</taxon>
        <taxon>Ecdysozoa</taxon>
        <taxon>Arthropoda</taxon>
        <taxon>Hexapoda</taxon>
        <taxon>Insecta</taxon>
        <taxon>Pterygota</taxon>
        <taxon>Neoptera</taxon>
        <taxon>Endopterygota</taxon>
        <taxon>Diptera</taxon>
        <taxon>Nematocera</taxon>
        <taxon>Culicoidea</taxon>
        <taxon>Chaoboridae</taxon>
        <taxon>Corethrella</taxon>
    </lineage>
</organism>
<dbReference type="GO" id="GO:0005634">
    <property type="term" value="C:nucleus"/>
    <property type="evidence" value="ECO:0007669"/>
    <property type="project" value="UniProtKB-SubCell"/>
</dbReference>
<evidence type="ECO:0000256" key="15">
    <source>
        <dbReference type="SAM" id="MobiDB-lite"/>
    </source>
</evidence>
<dbReference type="GO" id="GO:0005694">
    <property type="term" value="C:chromosome"/>
    <property type="evidence" value="ECO:0007669"/>
    <property type="project" value="UniProtKB-SubCell"/>
</dbReference>
<dbReference type="Pfam" id="PF22934">
    <property type="entry name" value="SPRTN_ZBD"/>
    <property type="match status" value="1"/>
</dbReference>
<dbReference type="SMART" id="SM00731">
    <property type="entry name" value="SprT"/>
    <property type="match status" value="1"/>
</dbReference>
<feature type="non-terminal residue" evidence="18">
    <location>
        <position position="1"/>
    </location>
</feature>
<feature type="compositionally biased region" description="Low complexity" evidence="15">
    <location>
        <begin position="222"/>
        <end position="236"/>
    </location>
</feature>
<evidence type="ECO:0000259" key="16">
    <source>
        <dbReference type="SMART" id="SM00731"/>
    </source>
</evidence>
<dbReference type="GO" id="GO:0031593">
    <property type="term" value="F:polyubiquitin modification-dependent protein binding"/>
    <property type="evidence" value="ECO:0007669"/>
    <property type="project" value="TreeGrafter"/>
</dbReference>
<keyword evidence="9" id="KW-0378">Hydrolase</keyword>
<dbReference type="Pfam" id="PF10263">
    <property type="entry name" value="SprT-like"/>
    <property type="match status" value="1"/>
</dbReference>
<feature type="compositionally biased region" description="Basic and acidic residues" evidence="15">
    <location>
        <begin position="258"/>
        <end position="275"/>
    </location>
</feature>
<keyword evidence="12" id="KW-0234">DNA repair</keyword>
<proteinExistence type="evidence at transcript level"/>
<evidence type="ECO:0000256" key="5">
    <source>
        <dbReference type="ARBA" id="ARBA00022670"/>
    </source>
</evidence>
<dbReference type="InterPro" id="IPR055220">
    <property type="entry name" value="SPRTN_ZBD"/>
</dbReference>
<keyword evidence="7" id="KW-0227">DNA damage</keyword>
<evidence type="ECO:0000259" key="17">
    <source>
        <dbReference type="SMART" id="SM00734"/>
    </source>
</evidence>
<dbReference type="GO" id="GO:0004222">
    <property type="term" value="F:metalloendopeptidase activity"/>
    <property type="evidence" value="ECO:0007669"/>
    <property type="project" value="InterPro"/>
</dbReference>
<comment type="subcellular location">
    <subcellularLocation>
        <location evidence="2">Chromosome</location>
    </subcellularLocation>
    <subcellularLocation>
        <location evidence="1">Nucleus</location>
    </subcellularLocation>
</comment>
<dbReference type="EMBL" id="GANO01003936">
    <property type="protein sequence ID" value="JAB55935.1"/>
    <property type="molecule type" value="mRNA"/>
</dbReference>
<feature type="domain" description="SprT-like" evidence="16">
    <location>
        <begin position="1"/>
        <end position="163"/>
    </location>
</feature>
<evidence type="ECO:0000256" key="6">
    <source>
        <dbReference type="ARBA" id="ARBA00022723"/>
    </source>
</evidence>
<feature type="region of interest" description="Disordered" evidence="15">
    <location>
        <begin position="450"/>
        <end position="472"/>
    </location>
</feature>
<sequence length="556" mass="62646">FDRKFFYNKLQCVQLEWSKKMYSCAGICYSRRNRYGQSVIIRLSEPLLKLRPRKDLVETLLHEMIHAYCFVLGIREGNGGHGPNFKKIMNGINGKAGTNITVYHTFHDEVEVYKTHWWRCEGPCNKRAPYYGMVKRTNNRAPGPSDFWFEQHQQSCGGKFIKVREPDKKGKNSKSKTVAKKPNIKEFFNPNSNRKINTINNIPKSFSNTAINAGSGTVLVKPKTTTNTTPKTIAKPVPKINPQTNAGSNLTNVVQFKDINDDRSDKTPSRNHDKPLFTGNGYVLSDTSKGMAGNPGNSKRSRLLDEFSPVNKKPKLTEDRTVPLNRSEDLFTDDDDSNDKNGKHENLSLQIKNEILASFEGDEDDIVLIDDEYNDDFANEDAVLETLSDTSVIDDLFDNKDTLLDDYKNKKDSRHNEDISCPLCSKQMPRKSLSEHLELCSVILNIDEENEEPKPSTSKSIPKTTKSKSQETADISKLLEDCGYTKEIIENFIINEFPSQSSLSSSAVPVATTTTSQQSSSSSSMDLTIDYCDCPICSKPIKFEEINAHLDVCLSK</sequence>
<dbReference type="Gene3D" id="3.30.160.60">
    <property type="entry name" value="Classic Zinc Finger"/>
    <property type="match status" value="1"/>
</dbReference>
<evidence type="ECO:0000256" key="7">
    <source>
        <dbReference type="ARBA" id="ARBA00022763"/>
    </source>
</evidence>
<dbReference type="GO" id="GO:0006508">
    <property type="term" value="P:proteolysis"/>
    <property type="evidence" value="ECO:0007669"/>
    <property type="project" value="UniProtKB-KW"/>
</dbReference>
<protein>
    <recommendedName>
        <fullName evidence="14">Protein with SprT-like domain at the N terminus</fullName>
    </recommendedName>
</protein>
<evidence type="ECO:0000256" key="2">
    <source>
        <dbReference type="ARBA" id="ARBA00004286"/>
    </source>
</evidence>
<evidence type="ECO:0000256" key="13">
    <source>
        <dbReference type="ARBA" id="ARBA00023242"/>
    </source>
</evidence>
<dbReference type="AlphaFoldDB" id="U5ENU6"/>
<feature type="domain" description="UBZ4-type" evidence="17">
    <location>
        <begin position="418"/>
        <end position="441"/>
    </location>
</feature>
<feature type="compositionally biased region" description="Basic and acidic residues" evidence="15">
    <location>
        <begin position="315"/>
        <end position="329"/>
    </location>
</feature>
<dbReference type="SMART" id="SM00734">
    <property type="entry name" value="ZnF_Rad18"/>
    <property type="match status" value="2"/>
</dbReference>
<keyword evidence="11" id="KW-0482">Metalloprotease</keyword>
<keyword evidence="10" id="KW-0862">Zinc</keyword>
<feature type="compositionally biased region" description="Low complexity" evidence="15">
    <location>
        <begin position="455"/>
        <end position="464"/>
    </location>
</feature>
<keyword evidence="4" id="KW-0158">Chromosome</keyword>
<keyword evidence="13" id="KW-0539">Nucleus</keyword>
<feature type="domain" description="UBZ4-type" evidence="17">
    <location>
        <begin position="531"/>
        <end position="554"/>
    </location>
</feature>
<feature type="region of interest" description="Disordered" evidence="15">
    <location>
        <begin position="222"/>
        <end position="345"/>
    </location>
</feature>
<dbReference type="GO" id="GO:0003697">
    <property type="term" value="F:single-stranded DNA binding"/>
    <property type="evidence" value="ECO:0007669"/>
    <property type="project" value="InterPro"/>
</dbReference>
<keyword evidence="8" id="KW-0863">Zinc-finger</keyword>
<keyword evidence="6" id="KW-0479">Metal-binding</keyword>
<evidence type="ECO:0000256" key="4">
    <source>
        <dbReference type="ARBA" id="ARBA00022454"/>
    </source>
</evidence>
<dbReference type="InterPro" id="IPR006642">
    <property type="entry name" value="Rad18_UBZ4"/>
</dbReference>